<evidence type="ECO:0000313" key="2">
    <source>
        <dbReference type="Proteomes" id="UP000218334"/>
    </source>
</evidence>
<name>A0A2H3BT23_9AGAR</name>
<gene>
    <name evidence="1" type="ORF">ARMSODRAFT_974612</name>
</gene>
<reference evidence="2" key="1">
    <citation type="journal article" date="2017" name="Nat. Ecol. Evol.">
        <title>Genome expansion and lineage-specific genetic innovations in the forest pathogenic fungi Armillaria.</title>
        <authorList>
            <person name="Sipos G."/>
            <person name="Prasanna A.N."/>
            <person name="Walter M.C."/>
            <person name="O'Connor E."/>
            <person name="Balint B."/>
            <person name="Krizsan K."/>
            <person name="Kiss B."/>
            <person name="Hess J."/>
            <person name="Varga T."/>
            <person name="Slot J."/>
            <person name="Riley R."/>
            <person name="Boka B."/>
            <person name="Rigling D."/>
            <person name="Barry K."/>
            <person name="Lee J."/>
            <person name="Mihaltcheva S."/>
            <person name="LaButti K."/>
            <person name="Lipzen A."/>
            <person name="Waldron R."/>
            <person name="Moloney N.M."/>
            <person name="Sperisen C."/>
            <person name="Kredics L."/>
            <person name="Vagvoelgyi C."/>
            <person name="Patrignani A."/>
            <person name="Fitzpatrick D."/>
            <person name="Nagy I."/>
            <person name="Doyle S."/>
            <person name="Anderson J.B."/>
            <person name="Grigoriev I.V."/>
            <person name="Gueldener U."/>
            <person name="Muensterkoetter M."/>
            <person name="Nagy L.G."/>
        </authorList>
    </citation>
    <scope>NUCLEOTIDE SEQUENCE [LARGE SCALE GENOMIC DNA]</scope>
    <source>
        <strain evidence="2">28-4</strain>
    </source>
</reference>
<dbReference type="Proteomes" id="UP000218334">
    <property type="component" value="Unassembled WGS sequence"/>
</dbReference>
<dbReference type="EMBL" id="KZ293427">
    <property type="protein sequence ID" value="PBK70122.1"/>
    <property type="molecule type" value="Genomic_DNA"/>
</dbReference>
<dbReference type="AlphaFoldDB" id="A0A2H3BT23"/>
<organism evidence="1 2">
    <name type="scientific">Armillaria solidipes</name>
    <dbReference type="NCBI Taxonomy" id="1076256"/>
    <lineage>
        <taxon>Eukaryota</taxon>
        <taxon>Fungi</taxon>
        <taxon>Dikarya</taxon>
        <taxon>Basidiomycota</taxon>
        <taxon>Agaricomycotina</taxon>
        <taxon>Agaricomycetes</taxon>
        <taxon>Agaricomycetidae</taxon>
        <taxon>Agaricales</taxon>
        <taxon>Marasmiineae</taxon>
        <taxon>Physalacriaceae</taxon>
        <taxon>Armillaria</taxon>
    </lineage>
</organism>
<accession>A0A2H3BT23</accession>
<sequence length="226" mass="25310">MPFLSNSYPTQIEAVEAGLAVGPGFLDMGNITATPLGPWLELPTRILTRSEDRRTSDGKNFVDLSKEGDLKTVVPSFGGFLKKSYSPDYCWLMAFPTVEGLHELGFGDIEREGVFLHRVEDPSSSVKPSAKVPWEARKALENPGPEQERRLSRLPLLIPLPRPFARSDGARRIVLRRPKMVEDSTVLQYFRPGSSVNLTPKFFRTTKASSISLEYSVGKYKRFDCS</sequence>
<proteinExistence type="predicted"/>
<keyword evidence="2" id="KW-1185">Reference proteome</keyword>
<evidence type="ECO:0000313" key="1">
    <source>
        <dbReference type="EMBL" id="PBK70122.1"/>
    </source>
</evidence>
<protein>
    <submittedName>
        <fullName evidence="1">Uncharacterized protein</fullName>
    </submittedName>
</protein>